<dbReference type="EMBL" id="JPRD01000010">
    <property type="protein sequence ID" value="KIF54148.1"/>
    <property type="molecule type" value="Genomic_DNA"/>
</dbReference>
<feature type="transmembrane region" description="Helical" evidence="1">
    <location>
        <begin position="166"/>
        <end position="182"/>
    </location>
</feature>
<evidence type="ECO:0000313" key="3">
    <source>
        <dbReference type="Proteomes" id="UP000031586"/>
    </source>
</evidence>
<gene>
    <name evidence="2" type="ORF">H735_05245</name>
</gene>
<keyword evidence="1" id="KW-0812">Transmembrane</keyword>
<keyword evidence="1" id="KW-0472">Membrane</keyword>
<dbReference type="PATRIC" id="fig|1229493.5.peg.100"/>
<organism evidence="2 3">
    <name type="scientific">Vibrio owensii CAIM 1854 = LMG 25443</name>
    <dbReference type="NCBI Taxonomy" id="1229493"/>
    <lineage>
        <taxon>Bacteria</taxon>
        <taxon>Pseudomonadati</taxon>
        <taxon>Pseudomonadota</taxon>
        <taxon>Gammaproteobacteria</taxon>
        <taxon>Vibrionales</taxon>
        <taxon>Vibrionaceae</taxon>
        <taxon>Vibrio</taxon>
    </lineage>
</organism>
<dbReference type="AlphaFoldDB" id="A0A0C1VVX9"/>
<evidence type="ECO:0000313" key="2">
    <source>
        <dbReference type="EMBL" id="KIF54148.1"/>
    </source>
</evidence>
<dbReference type="RefSeq" id="WP_020197841.1">
    <property type="nucleotide sequence ID" value="NZ_BAOH01000146.1"/>
</dbReference>
<sequence length="210" mass="23595">MDLVVDLLKSGDYWIAIVVVIVTIAINAPRVTEYYFLLRKNRMAQILSALQEPSVSEELKTHLKNELDIECFKGIHGTRVSFPMLKAVYVLNERVGATVSFRHVLKTVQLLPDISGVELLSYRVRLNVLDKVIASYNLVFGLLIAGFGFITFLLSIYSIVTGFEPSLLISGVIFLPLGFYMLNDGSALFSVYHINRALNDYEKATEKKSL</sequence>
<keyword evidence="1" id="KW-1133">Transmembrane helix</keyword>
<evidence type="ECO:0000256" key="1">
    <source>
        <dbReference type="SAM" id="Phobius"/>
    </source>
</evidence>
<protein>
    <submittedName>
        <fullName evidence="2">Uncharacterized protein</fullName>
    </submittedName>
</protein>
<proteinExistence type="predicted"/>
<reference evidence="2 3" key="1">
    <citation type="submission" date="2014-07" db="EMBL/GenBank/DDBJ databases">
        <title>Unique and conserved regions in Vibrio harveyi and related species in comparison with the shrimp pathogen Vibrio harveyi CAIM 1792.</title>
        <authorList>
            <person name="Espinoza-Valles I."/>
            <person name="Vora G."/>
            <person name="Leekitcharoenphon P."/>
            <person name="Ussery D."/>
            <person name="Hoj L."/>
            <person name="Gomez-Gil B."/>
        </authorList>
    </citation>
    <scope>NUCLEOTIDE SEQUENCE [LARGE SCALE GENOMIC DNA]</scope>
    <source>
        <strain evidence="3">CAIM 1854 / LMG 25443</strain>
    </source>
</reference>
<comment type="caution">
    <text evidence="2">The sequence shown here is derived from an EMBL/GenBank/DDBJ whole genome shotgun (WGS) entry which is preliminary data.</text>
</comment>
<accession>A0A0C1VVX9</accession>
<dbReference type="Proteomes" id="UP000031586">
    <property type="component" value="Unassembled WGS sequence"/>
</dbReference>
<name>A0A0C1VVX9_9VIBR</name>
<feature type="transmembrane region" description="Helical" evidence="1">
    <location>
        <begin position="133"/>
        <end position="160"/>
    </location>
</feature>
<feature type="transmembrane region" description="Helical" evidence="1">
    <location>
        <begin position="13"/>
        <end position="37"/>
    </location>
</feature>